<name>A0A0N0BGX8_9HYME</name>
<feature type="region of interest" description="Disordered" evidence="1">
    <location>
        <begin position="1"/>
        <end position="43"/>
    </location>
</feature>
<keyword evidence="3" id="KW-1185">Reference proteome</keyword>
<proteinExistence type="predicted"/>
<protein>
    <submittedName>
        <fullName evidence="2">Uncharacterized protein</fullName>
    </submittedName>
</protein>
<accession>A0A0N0BGX8</accession>
<organism evidence="2 3">
    <name type="scientific">Melipona quadrifasciata</name>
    <dbReference type="NCBI Taxonomy" id="166423"/>
    <lineage>
        <taxon>Eukaryota</taxon>
        <taxon>Metazoa</taxon>
        <taxon>Ecdysozoa</taxon>
        <taxon>Arthropoda</taxon>
        <taxon>Hexapoda</taxon>
        <taxon>Insecta</taxon>
        <taxon>Pterygota</taxon>
        <taxon>Neoptera</taxon>
        <taxon>Endopterygota</taxon>
        <taxon>Hymenoptera</taxon>
        <taxon>Apocrita</taxon>
        <taxon>Aculeata</taxon>
        <taxon>Apoidea</taxon>
        <taxon>Anthophila</taxon>
        <taxon>Apidae</taxon>
        <taxon>Melipona</taxon>
    </lineage>
</organism>
<dbReference type="AlphaFoldDB" id="A0A0N0BGX8"/>
<sequence length="43" mass="4538">MPQCPRFVSGPVSPYSPGHLAEANTTGKMNIPKVDPVGNDRGD</sequence>
<dbReference type="EMBL" id="KQ435769">
    <property type="protein sequence ID" value="KOX75191.1"/>
    <property type="molecule type" value="Genomic_DNA"/>
</dbReference>
<evidence type="ECO:0000256" key="1">
    <source>
        <dbReference type="SAM" id="MobiDB-lite"/>
    </source>
</evidence>
<reference evidence="2 3" key="1">
    <citation type="submission" date="2015-07" db="EMBL/GenBank/DDBJ databases">
        <title>The genome of Melipona quadrifasciata.</title>
        <authorList>
            <person name="Pan H."/>
            <person name="Kapheim K."/>
        </authorList>
    </citation>
    <scope>NUCLEOTIDE SEQUENCE [LARGE SCALE GENOMIC DNA]</scope>
    <source>
        <strain evidence="2">0111107301</strain>
        <tissue evidence="2">Whole body</tissue>
    </source>
</reference>
<gene>
    <name evidence="2" type="ORF">WN51_14263</name>
</gene>
<evidence type="ECO:0000313" key="3">
    <source>
        <dbReference type="Proteomes" id="UP000053105"/>
    </source>
</evidence>
<evidence type="ECO:0000313" key="2">
    <source>
        <dbReference type="EMBL" id="KOX75191.1"/>
    </source>
</evidence>
<dbReference type="Proteomes" id="UP000053105">
    <property type="component" value="Unassembled WGS sequence"/>
</dbReference>